<protein>
    <recommendedName>
        <fullName evidence="1">GIY-YIG domain-containing protein</fullName>
    </recommendedName>
</protein>
<dbReference type="RefSeq" id="XP_014147819.1">
    <property type="nucleotide sequence ID" value="XM_014292344.1"/>
</dbReference>
<dbReference type="InterPro" id="IPR050381">
    <property type="entry name" value="SLX1_endonuclease"/>
</dbReference>
<name>A0A0L0FB31_9EUKA</name>
<dbReference type="Pfam" id="PF01541">
    <property type="entry name" value="GIY-YIG"/>
    <property type="match status" value="1"/>
</dbReference>
<dbReference type="PROSITE" id="PS50164">
    <property type="entry name" value="GIY_YIG"/>
    <property type="match status" value="1"/>
</dbReference>
<dbReference type="InterPro" id="IPR035901">
    <property type="entry name" value="GIY-YIG_endonuc_sf"/>
</dbReference>
<dbReference type="Gene3D" id="3.40.1440.10">
    <property type="entry name" value="GIY-YIG endonuclease"/>
    <property type="match status" value="1"/>
</dbReference>
<evidence type="ECO:0000259" key="1">
    <source>
        <dbReference type="PROSITE" id="PS50164"/>
    </source>
</evidence>
<feature type="domain" description="GIY-YIG" evidence="1">
    <location>
        <begin position="11"/>
        <end position="93"/>
    </location>
</feature>
<dbReference type="OrthoDB" id="24645at2759"/>
<reference evidence="2 3" key="1">
    <citation type="submission" date="2011-02" db="EMBL/GenBank/DDBJ databases">
        <title>The Genome Sequence of Sphaeroforma arctica JP610.</title>
        <authorList>
            <consortium name="The Broad Institute Genome Sequencing Platform"/>
            <person name="Russ C."/>
            <person name="Cuomo C."/>
            <person name="Young S.K."/>
            <person name="Zeng Q."/>
            <person name="Gargeya S."/>
            <person name="Alvarado L."/>
            <person name="Berlin A."/>
            <person name="Chapman S.B."/>
            <person name="Chen Z."/>
            <person name="Freedman E."/>
            <person name="Gellesch M."/>
            <person name="Goldberg J."/>
            <person name="Griggs A."/>
            <person name="Gujja S."/>
            <person name="Heilman E."/>
            <person name="Heiman D."/>
            <person name="Howarth C."/>
            <person name="Mehta T."/>
            <person name="Neiman D."/>
            <person name="Pearson M."/>
            <person name="Roberts A."/>
            <person name="Saif S."/>
            <person name="Shea T."/>
            <person name="Shenoy N."/>
            <person name="Sisk P."/>
            <person name="Stolte C."/>
            <person name="Sykes S."/>
            <person name="White J."/>
            <person name="Yandava C."/>
            <person name="Burger G."/>
            <person name="Gray M.W."/>
            <person name="Holland P.W.H."/>
            <person name="King N."/>
            <person name="Lang F.B.F."/>
            <person name="Roger A.J."/>
            <person name="Ruiz-Trillo I."/>
            <person name="Haas B."/>
            <person name="Nusbaum C."/>
            <person name="Birren B."/>
        </authorList>
    </citation>
    <scope>NUCLEOTIDE SEQUENCE [LARGE SCALE GENOMIC DNA]</scope>
    <source>
        <strain evidence="2 3">JP610</strain>
    </source>
</reference>
<sequence>MEVAPALSRKYFYGVYLLTSKKPTCKYHTYVGFSVDPPRRLRQHNGELTMGAKRTLRKRPWESVLVVHGFPDEKAALRFEWAWQNGKASRHISSSPTIQGLAKTTVTRLPNMLKVVDCMLNTVPWNRLPLTIQ</sequence>
<gene>
    <name evidence="2" type="ORF">SARC_13524</name>
</gene>
<dbReference type="InterPro" id="IPR000305">
    <property type="entry name" value="GIY-YIG_endonuc"/>
</dbReference>
<keyword evidence="3" id="KW-1185">Reference proteome</keyword>
<dbReference type="eggNOG" id="KOG3005">
    <property type="taxonomic scope" value="Eukaryota"/>
</dbReference>
<evidence type="ECO:0000313" key="2">
    <source>
        <dbReference type="EMBL" id="KNC73917.1"/>
    </source>
</evidence>
<dbReference type="AlphaFoldDB" id="A0A0L0FB31"/>
<accession>A0A0L0FB31</accession>
<dbReference type="STRING" id="667725.A0A0L0FB31"/>
<evidence type="ECO:0000313" key="3">
    <source>
        <dbReference type="Proteomes" id="UP000054560"/>
    </source>
</evidence>
<dbReference type="CDD" id="cd10455">
    <property type="entry name" value="GIY-YIG_SLX1"/>
    <property type="match status" value="1"/>
</dbReference>
<dbReference type="GeneID" id="25914028"/>
<dbReference type="SUPFAM" id="SSF82771">
    <property type="entry name" value="GIY-YIG endonuclease"/>
    <property type="match status" value="1"/>
</dbReference>
<feature type="non-terminal residue" evidence="2">
    <location>
        <position position="133"/>
    </location>
</feature>
<organism evidence="2 3">
    <name type="scientific">Sphaeroforma arctica JP610</name>
    <dbReference type="NCBI Taxonomy" id="667725"/>
    <lineage>
        <taxon>Eukaryota</taxon>
        <taxon>Ichthyosporea</taxon>
        <taxon>Ichthyophonida</taxon>
        <taxon>Sphaeroforma</taxon>
    </lineage>
</organism>
<dbReference type="Proteomes" id="UP000054560">
    <property type="component" value="Unassembled WGS sequence"/>
</dbReference>
<proteinExistence type="predicted"/>
<dbReference type="PANTHER" id="PTHR20208">
    <property type="entry name" value="STRUCTURE-SPECIFIC ENDONUCLEASE SUBUNIT SLX1"/>
    <property type="match status" value="1"/>
</dbReference>
<dbReference type="EMBL" id="KQ244986">
    <property type="protein sequence ID" value="KNC73917.1"/>
    <property type="molecule type" value="Genomic_DNA"/>
</dbReference>